<organism evidence="1 2">
    <name type="scientific">Chitiniphilus purpureus</name>
    <dbReference type="NCBI Taxonomy" id="2981137"/>
    <lineage>
        <taxon>Bacteria</taxon>
        <taxon>Pseudomonadati</taxon>
        <taxon>Pseudomonadota</taxon>
        <taxon>Betaproteobacteria</taxon>
        <taxon>Neisseriales</taxon>
        <taxon>Chitinibacteraceae</taxon>
        <taxon>Chitiniphilus</taxon>
    </lineage>
</organism>
<name>A0ABY6DHT0_9NEIS</name>
<dbReference type="EMBL" id="CP106753">
    <property type="protein sequence ID" value="UXY13904.1"/>
    <property type="molecule type" value="Genomic_DNA"/>
</dbReference>
<reference evidence="1" key="1">
    <citation type="submission" date="2022-10" db="EMBL/GenBank/DDBJ databases">
        <title>Chitiniphilus purpureus sp. nov., a novel chitin-degrading bacterium isolated from crawfish pond sediment.</title>
        <authorList>
            <person name="Li K."/>
        </authorList>
    </citation>
    <scope>NUCLEOTIDE SEQUENCE</scope>
    <source>
        <strain evidence="1">CD1</strain>
    </source>
</reference>
<gene>
    <name evidence="1" type="ORF">N8I74_11280</name>
</gene>
<sequence length="773" mass="83310">MKLDLLPYLDYLAATLADRARVTPTPHGAGCSLGWVELARGVLDETTQAALRQAMAPAAPPAPWPVLVYPRLYLRDGANAGQRDAWLAPVVVHALLGADGTLHDDPQQALPCVLPRALSGLLRQTQPDNTHLATEAYARFCDTRGSWAALLRQAEGLLVSVADATWDDLELAGHRLLPQGYVQLCTALPATCHQQQLLALLRADPDQPLPLLARLLQPAGLREPLGTTQSLALSEHHLGQFSARAPLSPTQRMDLLHHLAGQAGETDVLGLCRGGADQAMLLQNAIANLWVEHALHHPHPPVIVLTADTVAALAPLLAIETGLTEQPFAGRWLAEPGSLGLQLVAHDEAAAPALSALHGVAGKARFAAQIYEETEGLAQARMHFLARASIALGERFDQVATVAERLQARLQHEAETIRQSMATLRILNGLLDDAPLTDTRIAAYLAQRAEELESCLARTATAGERSIRLQRIEQDWADHLATEPWWHKVLAAVGLDRWRQQRDTAFIAAARRQLDPDGSLPPTPGNRDALHGALHAQLLAAQAIQAEGQTQSAVLQAKLAQLRSMVDALQRLLPPGAALCADAVQAALDTGARHTAFQLALHYWEARYLEELAAQLRHQPQLKDTRGPEKLRRHYRRLAKLHPCFVATPEALPARFIGYLNQTDAQPLANFIDLLIVADAGHLAPERVAPAFALAKRALVLGEATTDPGWMQPHALDERNALNCGVATNAAQLATLHEAGLTAAAGTLLHLALRACPYAPAPEAARATAHAVI</sequence>
<evidence type="ECO:0000313" key="2">
    <source>
        <dbReference type="Proteomes" id="UP001061302"/>
    </source>
</evidence>
<protein>
    <submittedName>
        <fullName evidence="1">Uncharacterized protein</fullName>
    </submittedName>
</protein>
<dbReference type="Proteomes" id="UP001061302">
    <property type="component" value="Chromosome"/>
</dbReference>
<accession>A0ABY6DHT0</accession>
<dbReference type="RefSeq" id="WP_263123188.1">
    <property type="nucleotide sequence ID" value="NZ_CP106753.1"/>
</dbReference>
<keyword evidence="2" id="KW-1185">Reference proteome</keyword>
<proteinExistence type="predicted"/>
<evidence type="ECO:0000313" key="1">
    <source>
        <dbReference type="EMBL" id="UXY13904.1"/>
    </source>
</evidence>